<evidence type="ECO:0000313" key="2">
    <source>
        <dbReference type="EMBL" id="SBT17024.1"/>
    </source>
</evidence>
<keyword evidence="1" id="KW-0472">Membrane</keyword>
<evidence type="ECO:0000313" key="3">
    <source>
        <dbReference type="EMBL" id="SBT20669.1"/>
    </source>
</evidence>
<dbReference type="EMBL" id="FLRB01000007">
    <property type="protein sequence ID" value="SBT20669.1"/>
    <property type="molecule type" value="Genomic_DNA"/>
</dbReference>
<dbReference type="OrthoDB" id="72963at2"/>
<dbReference type="Proteomes" id="UP000092871">
    <property type="component" value="Unassembled WGS sequence"/>
</dbReference>
<proteinExistence type="predicted"/>
<dbReference type="AlphaFoldDB" id="A0A1C3JPA7"/>
<accession>A0A1C3JPA7</accession>
<evidence type="ECO:0008006" key="6">
    <source>
        <dbReference type="Google" id="ProtNLM"/>
    </source>
</evidence>
<reference evidence="2 5" key="2">
    <citation type="submission" date="2016-06" db="EMBL/GenBank/DDBJ databases">
        <authorList>
            <person name="Kjaerup R.B."/>
            <person name="Dalgaard T.S."/>
            <person name="Juul-Madsen H.R."/>
        </authorList>
    </citation>
    <scope>NUCLEOTIDE SEQUENCE [LARGE SCALE GENOMIC DNA]</scope>
    <source>
        <strain evidence="2 5">CECT 5115</strain>
    </source>
</reference>
<feature type="transmembrane region" description="Helical" evidence="1">
    <location>
        <begin position="111"/>
        <end position="131"/>
    </location>
</feature>
<organism evidence="2 5">
    <name type="scientific">Marinomonas gallaica</name>
    <dbReference type="NCBI Taxonomy" id="1806667"/>
    <lineage>
        <taxon>Bacteria</taxon>
        <taxon>Pseudomonadati</taxon>
        <taxon>Pseudomonadota</taxon>
        <taxon>Gammaproteobacteria</taxon>
        <taxon>Oceanospirillales</taxon>
        <taxon>Oceanospirillaceae</taxon>
        <taxon>Marinomonas</taxon>
    </lineage>
</organism>
<dbReference type="Proteomes" id="UP000092840">
    <property type="component" value="Unassembled WGS sequence"/>
</dbReference>
<feature type="transmembrane region" description="Helical" evidence="1">
    <location>
        <begin position="43"/>
        <end position="66"/>
    </location>
</feature>
<dbReference type="RefSeq" id="WP_139084497.1">
    <property type="nucleotide sequence ID" value="NZ_FLRA01000006.1"/>
</dbReference>
<dbReference type="Pfam" id="PF06961">
    <property type="entry name" value="DUF1294"/>
    <property type="match status" value="1"/>
</dbReference>
<dbReference type="InterPro" id="IPR010718">
    <property type="entry name" value="DUF1294"/>
</dbReference>
<keyword evidence="1" id="KW-0812">Transmembrane</keyword>
<gene>
    <name evidence="2" type="ORF">MGA5115_01112</name>
    <name evidence="3" type="ORF">MGA5116_01256</name>
</gene>
<keyword evidence="4" id="KW-1185">Reference proteome</keyword>
<protein>
    <recommendedName>
        <fullName evidence="6">DUF1294 domain-containing protein</fullName>
    </recommendedName>
</protein>
<sequence>MPPIYAKWLSISTLLSLTFGALNLITAIWLNRQITLFVELKPLYMWLLISFAVSQNVFLMPLLYWYDKRQSKQRNKERIPELVLHILALLGGGLGALYGQTHFRHKTQKPMFKATAWLGIIIIGYVGYLVGQKQIG</sequence>
<name>A0A1C3JPA7_9GAMM</name>
<keyword evidence="1" id="KW-1133">Transmembrane helix</keyword>
<feature type="transmembrane region" description="Helical" evidence="1">
    <location>
        <begin position="12"/>
        <end position="31"/>
    </location>
</feature>
<evidence type="ECO:0000313" key="4">
    <source>
        <dbReference type="Proteomes" id="UP000092840"/>
    </source>
</evidence>
<evidence type="ECO:0000256" key="1">
    <source>
        <dbReference type="SAM" id="Phobius"/>
    </source>
</evidence>
<evidence type="ECO:0000313" key="5">
    <source>
        <dbReference type="Proteomes" id="UP000092871"/>
    </source>
</evidence>
<reference evidence="3 4" key="1">
    <citation type="submission" date="2016-06" db="EMBL/GenBank/DDBJ databases">
        <authorList>
            <person name="Rodrigo-Torres L."/>
            <person name="Arahal D.R."/>
        </authorList>
    </citation>
    <scope>NUCLEOTIDE SEQUENCE [LARGE SCALE GENOMIC DNA]</scope>
    <source>
        <strain evidence="3 4">CECT 5116</strain>
    </source>
</reference>
<dbReference type="EMBL" id="FLRA01000006">
    <property type="protein sequence ID" value="SBT17024.1"/>
    <property type="molecule type" value="Genomic_DNA"/>
</dbReference>
<feature type="transmembrane region" description="Helical" evidence="1">
    <location>
        <begin position="78"/>
        <end position="99"/>
    </location>
</feature>